<dbReference type="Pfam" id="PF01627">
    <property type="entry name" value="Hpt"/>
    <property type="match status" value="1"/>
</dbReference>
<dbReference type="Pfam" id="PF01584">
    <property type="entry name" value="CheW"/>
    <property type="match status" value="1"/>
</dbReference>
<evidence type="ECO:0000256" key="3">
    <source>
        <dbReference type="ARBA" id="ARBA00021495"/>
    </source>
</evidence>
<dbReference type="PRINTS" id="PR00344">
    <property type="entry name" value="BCTRLSENSOR"/>
</dbReference>
<dbReference type="Pfam" id="PF02518">
    <property type="entry name" value="HATPase_c"/>
    <property type="match status" value="1"/>
</dbReference>
<sequence>MSIDLNQFNEVFFEESREHLEQMEQLLMELDLVEPDKEDLNSIFRAAHSIKGGSGIFGFTALTDVTHVMENLLDRARKGEFELQHSDVDILLSTVDQLGNLLDCYQQQQEPDWEVVTHAKSQLEQLLSQTTPDQSTTEKTEDDGFGFFEPLPESSATDSSQEEDFGFFDDAPGTPETTSEQSLENNLKEGVDYGIFEKEPVEGQDYGLFQPQEPGSKPQANLGRQRQSPDLKPQKSKDSGSIRVDIQKIDNLVNLVGELVITQSMLNLIGKDVPESMADRTQSALTELERNTREIQEAVMSVRMLPMSFVFSRFPRLVRDLTSKMGKKVELHLEGQQTEIDKGLIEKVVDPLTHLVRNSLDHGIETPEQRLAMDKPEQGNLTLKAQQTGGNIVLSIIDDGAGLNRDKILAKAQESGLSIPDSPSDDQVWSLIFEPGFSTAETVTDVSGRGVGMDVVRRNIESLNGRVEVSSRKGRGSQFDIHLPLTLAILDGMCVAVGEQTFVVPLTNIVESMQPSDDQLRTLNKEHLLWSREVYWPLIDVRSSLLDKRQSDCLPVTESIVVLVESANKRFGLIVDELQGQQQVVIKSLEKHYRRVAGIAGATIMGDGSVALILDVESLASGVSRTEQFVEETL</sequence>
<evidence type="ECO:0000256" key="7">
    <source>
        <dbReference type="ARBA" id="ARBA00022741"/>
    </source>
</evidence>
<protein>
    <recommendedName>
        <fullName evidence="3">Chemotaxis protein CheA</fullName>
        <ecNumber evidence="2">2.7.13.3</ecNumber>
    </recommendedName>
</protein>
<organism evidence="17 18">
    <name type="scientific">Saliniradius amylolyticus</name>
    <dbReference type="NCBI Taxonomy" id="2183582"/>
    <lineage>
        <taxon>Bacteria</taxon>
        <taxon>Pseudomonadati</taxon>
        <taxon>Pseudomonadota</taxon>
        <taxon>Gammaproteobacteria</taxon>
        <taxon>Alteromonadales</taxon>
        <taxon>Alteromonadaceae</taxon>
        <taxon>Saliniradius</taxon>
    </lineage>
</organism>
<feature type="domain" description="HPt" evidence="16">
    <location>
        <begin position="1"/>
        <end position="105"/>
    </location>
</feature>
<evidence type="ECO:0000259" key="16">
    <source>
        <dbReference type="PROSITE" id="PS50894"/>
    </source>
</evidence>
<keyword evidence="18" id="KW-1185">Reference proteome</keyword>
<feature type="region of interest" description="Disordered" evidence="13">
    <location>
        <begin position="205"/>
        <end position="240"/>
    </location>
</feature>
<dbReference type="InterPro" id="IPR005467">
    <property type="entry name" value="His_kinase_dom"/>
</dbReference>
<dbReference type="Gene3D" id="1.20.120.160">
    <property type="entry name" value="HPT domain"/>
    <property type="match status" value="1"/>
</dbReference>
<dbReference type="InterPro" id="IPR037006">
    <property type="entry name" value="CheA-like_homodim_sf"/>
</dbReference>
<dbReference type="OrthoDB" id="9803176at2"/>
<keyword evidence="10" id="KW-0902">Two-component regulatory system</keyword>
<dbReference type="CDD" id="cd00088">
    <property type="entry name" value="HPT"/>
    <property type="match status" value="1"/>
</dbReference>
<dbReference type="GO" id="GO:0005737">
    <property type="term" value="C:cytoplasm"/>
    <property type="evidence" value="ECO:0007669"/>
    <property type="project" value="InterPro"/>
</dbReference>
<dbReference type="SUPFAM" id="SSF47384">
    <property type="entry name" value="Homodimeric domain of signal transducing histidine kinase"/>
    <property type="match status" value="1"/>
</dbReference>
<dbReference type="InterPro" id="IPR002545">
    <property type="entry name" value="CheW-lke_dom"/>
</dbReference>
<evidence type="ECO:0000256" key="1">
    <source>
        <dbReference type="ARBA" id="ARBA00000085"/>
    </source>
</evidence>
<dbReference type="CDD" id="cd16916">
    <property type="entry name" value="HATPase_CheA-like"/>
    <property type="match status" value="1"/>
</dbReference>
<evidence type="ECO:0000256" key="13">
    <source>
        <dbReference type="SAM" id="MobiDB-lite"/>
    </source>
</evidence>
<dbReference type="SMART" id="SM01231">
    <property type="entry name" value="H-kinase_dim"/>
    <property type="match status" value="1"/>
</dbReference>
<evidence type="ECO:0000256" key="10">
    <source>
        <dbReference type="ARBA" id="ARBA00023012"/>
    </source>
</evidence>
<feature type="compositionally biased region" description="Polar residues" evidence="13">
    <location>
        <begin position="175"/>
        <end position="185"/>
    </location>
</feature>
<dbReference type="PROSITE" id="PS50894">
    <property type="entry name" value="HPT"/>
    <property type="match status" value="1"/>
</dbReference>
<dbReference type="InterPro" id="IPR008207">
    <property type="entry name" value="Sig_transdc_His_kin_Hpt_dom"/>
</dbReference>
<dbReference type="PANTHER" id="PTHR43395">
    <property type="entry name" value="SENSOR HISTIDINE KINASE CHEA"/>
    <property type="match status" value="1"/>
</dbReference>
<dbReference type="SUPFAM" id="SSF55874">
    <property type="entry name" value="ATPase domain of HSP90 chaperone/DNA topoisomerase II/histidine kinase"/>
    <property type="match status" value="1"/>
</dbReference>
<evidence type="ECO:0000256" key="5">
    <source>
        <dbReference type="ARBA" id="ARBA00022553"/>
    </source>
</evidence>
<evidence type="ECO:0000313" key="18">
    <source>
        <dbReference type="Proteomes" id="UP000245728"/>
    </source>
</evidence>
<dbReference type="InterPro" id="IPR004105">
    <property type="entry name" value="CheA-like_dim"/>
</dbReference>
<dbReference type="InterPro" id="IPR036061">
    <property type="entry name" value="CheW-like_dom_sf"/>
</dbReference>
<dbReference type="SMART" id="SM00387">
    <property type="entry name" value="HATPase_c"/>
    <property type="match status" value="1"/>
</dbReference>
<evidence type="ECO:0000256" key="4">
    <source>
        <dbReference type="ARBA" id="ARBA00022500"/>
    </source>
</evidence>
<dbReference type="PANTHER" id="PTHR43395:SF10">
    <property type="entry name" value="CHEMOTAXIS PROTEIN CHEA"/>
    <property type="match status" value="1"/>
</dbReference>
<dbReference type="InterPro" id="IPR036890">
    <property type="entry name" value="HATPase_C_sf"/>
</dbReference>
<keyword evidence="6 17" id="KW-0808">Transferase</keyword>
<evidence type="ECO:0000256" key="6">
    <source>
        <dbReference type="ARBA" id="ARBA00022679"/>
    </source>
</evidence>
<feature type="compositionally biased region" description="Polar residues" evidence="13">
    <location>
        <begin position="127"/>
        <end position="137"/>
    </location>
</feature>
<proteinExistence type="predicted"/>
<evidence type="ECO:0000256" key="11">
    <source>
        <dbReference type="ARBA" id="ARBA00035100"/>
    </source>
</evidence>
<dbReference type="SMART" id="SM00073">
    <property type="entry name" value="HPT"/>
    <property type="match status" value="1"/>
</dbReference>
<dbReference type="PROSITE" id="PS50109">
    <property type="entry name" value="HIS_KIN"/>
    <property type="match status" value="1"/>
</dbReference>
<dbReference type="SUPFAM" id="SSF47226">
    <property type="entry name" value="Histidine-containing phosphotransfer domain, HPT domain"/>
    <property type="match status" value="1"/>
</dbReference>
<keyword evidence="4" id="KW-0145">Chemotaxis</keyword>
<feature type="compositionally biased region" description="Basic and acidic residues" evidence="13">
    <location>
        <begin position="227"/>
        <end position="240"/>
    </location>
</feature>
<keyword evidence="8 17" id="KW-0418">Kinase</keyword>
<feature type="domain" description="CheW-like" evidence="15">
    <location>
        <begin position="489"/>
        <end position="625"/>
    </location>
</feature>
<feature type="region of interest" description="Disordered" evidence="13">
    <location>
        <begin position="127"/>
        <end position="185"/>
    </location>
</feature>
<dbReference type="KEGG" id="salh:HMF8227_01633"/>
<accession>A0A2S2E372</accession>
<dbReference type="GO" id="GO:0005524">
    <property type="term" value="F:ATP binding"/>
    <property type="evidence" value="ECO:0007669"/>
    <property type="project" value="UniProtKB-KW"/>
</dbReference>
<evidence type="ECO:0000256" key="12">
    <source>
        <dbReference type="PROSITE-ProRule" id="PRU00110"/>
    </source>
</evidence>
<evidence type="ECO:0000313" key="17">
    <source>
        <dbReference type="EMBL" id="AWL12106.1"/>
    </source>
</evidence>
<keyword evidence="5 12" id="KW-0597">Phosphoprotein</keyword>
<comment type="function">
    <text evidence="11">Involved in the transmission of sensory signals from the chemoreceptors to the flagellar motors. CheA is autophosphorylated; it can transfer its phosphate group to either CheB or CheY.</text>
</comment>
<dbReference type="InterPro" id="IPR004358">
    <property type="entry name" value="Sig_transdc_His_kin-like_C"/>
</dbReference>
<dbReference type="InterPro" id="IPR036641">
    <property type="entry name" value="HPT_dom_sf"/>
</dbReference>
<evidence type="ECO:0000256" key="8">
    <source>
        <dbReference type="ARBA" id="ARBA00022777"/>
    </source>
</evidence>
<evidence type="ECO:0000256" key="9">
    <source>
        <dbReference type="ARBA" id="ARBA00022840"/>
    </source>
</evidence>
<dbReference type="GO" id="GO:0000155">
    <property type="term" value="F:phosphorelay sensor kinase activity"/>
    <property type="evidence" value="ECO:0007669"/>
    <property type="project" value="InterPro"/>
</dbReference>
<dbReference type="AlphaFoldDB" id="A0A2S2E372"/>
<dbReference type="InterPro" id="IPR003594">
    <property type="entry name" value="HATPase_dom"/>
</dbReference>
<name>A0A2S2E372_9ALTE</name>
<dbReference type="SUPFAM" id="SSF50341">
    <property type="entry name" value="CheW-like"/>
    <property type="match status" value="1"/>
</dbReference>
<gene>
    <name evidence="17" type="ORF">HMF8227_01633</name>
</gene>
<evidence type="ECO:0000259" key="15">
    <source>
        <dbReference type="PROSITE" id="PS50851"/>
    </source>
</evidence>
<keyword evidence="9" id="KW-0067">ATP-binding</keyword>
<dbReference type="Gene3D" id="1.10.287.560">
    <property type="entry name" value="Histidine kinase CheA-like, homodimeric domain"/>
    <property type="match status" value="1"/>
</dbReference>
<reference evidence="17 18" key="1">
    <citation type="submission" date="2018-05" db="EMBL/GenBank/DDBJ databases">
        <title>Salinimonas sp. HMF8227 Genome sequencing and assembly.</title>
        <authorList>
            <person name="Kang H."/>
            <person name="Kang J."/>
            <person name="Cha I."/>
            <person name="Kim H."/>
            <person name="Joh K."/>
        </authorList>
    </citation>
    <scope>NUCLEOTIDE SEQUENCE [LARGE SCALE GENOMIC DNA]</scope>
    <source>
        <strain evidence="17 18">HMF8227</strain>
    </source>
</reference>
<evidence type="ECO:0000259" key="14">
    <source>
        <dbReference type="PROSITE" id="PS50109"/>
    </source>
</evidence>
<comment type="catalytic activity">
    <reaction evidence="1">
        <text>ATP + protein L-histidine = ADP + protein N-phospho-L-histidine.</text>
        <dbReference type="EC" id="2.7.13.3"/>
    </reaction>
</comment>
<dbReference type="Proteomes" id="UP000245728">
    <property type="component" value="Chromosome"/>
</dbReference>
<dbReference type="EC" id="2.7.13.3" evidence="2"/>
<dbReference type="RefSeq" id="WP_109339709.1">
    <property type="nucleotide sequence ID" value="NZ_CP029347.1"/>
</dbReference>
<dbReference type="PROSITE" id="PS50851">
    <property type="entry name" value="CHEW"/>
    <property type="match status" value="1"/>
</dbReference>
<dbReference type="SMART" id="SM00260">
    <property type="entry name" value="CheW"/>
    <property type="match status" value="1"/>
</dbReference>
<feature type="modified residue" description="Phosphohistidine" evidence="12">
    <location>
        <position position="48"/>
    </location>
</feature>
<dbReference type="FunFam" id="3.30.565.10:FF:000016">
    <property type="entry name" value="Chemotaxis protein CheA, putative"/>
    <property type="match status" value="1"/>
</dbReference>
<feature type="domain" description="Histidine kinase" evidence="14">
    <location>
        <begin position="278"/>
        <end position="487"/>
    </location>
</feature>
<dbReference type="InterPro" id="IPR051315">
    <property type="entry name" value="Bact_Chemotaxis_CheA"/>
</dbReference>
<dbReference type="CDD" id="cd00731">
    <property type="entry name" value="CheA_reg"/>
    <property type="match status" value="1"/>
</dbReference>
<dbReference type="FunFam" id="2.30.30.40:FF:000048">
    <property type="entry name" value="Chemotaxis protein CheA, putative"/>
    <property type="match status" value="1"/>
</dbReference>
<dbReference type="InterPro" id="IPR036097">
    <property type="entry name" value="HisK_dim/P_sf"/>
</dbReference>
<dbReference type="Pfam" id="PF02895">
    <property type="entry name" value="H-kinase_dim"/>
    <property type="match status" value="1"/>
</dbReference>
<dbReference type="GO" id="GO:0006935">
    <property type="term" value="P:chemotaxis"/>
    <property type="evidence" value="ECO:0007669"/>
    <property type="project" value="UniProtKB-KW"/>
</dbReference>
<dbReference type="Gene3D" id="3.30.565.10">
    <property type="entry name" value="Histidine kinase-like ATPase, C-terminal domain"/>
    <property type="match status" value="1"/>
</dbReference>
<keyword evidence="7" id="KW-0547">Nucleotide-binding</keyword>
<dbReference type="EMBL" id="CP029347">
    <property type="protein sequence ID" value="AWL12106.1"/>
    <property type="molecule type" value="Genomic_DNA"/>
</dbReference>
<evidence type="ECO:0000256" key="2">
    <source>
        <dbReference type="ARBA" id="ARBA00012438"/>
    </source>
</evidence>
<dbReference type="Gene3D" id="2.30.30.40">
    <property type="entry name" value="SH3 Domains"/>
    <property type="match status" value="1"/>
</dbReference>